<dbReference type="OrthoDB" id="5187599at2"/>
<comment type="catalytic activity">
    <reaction evidence="6 7">
        <text>diphosphate + H2O = 2 phosphate + H(+)</text>
        <dbReference type="Rhea" id="RHEA:24576"/>
        <dbReference type="ChEBI" id="CHEBI:15377"/>
        <dbReference type="ChEBI" id="CHEBI:15378"/>
        <dbReference type="ChEBI" id="CHEBI:33019"/>
        <dbReference type="ChEBI" id="CHEBI:43474"/>
        <dbReference type="EC" id="3.6.1.1"/>
    </reaction>
</comment>
<dbReference type="GO" id="GO:0004427">
    <property type="term" value="F:inorganic diphosphate phosphatase activity"/>
    <property type="evidence" value="ECO:0007669"/>
    <property type="project" value="UniProtKB-UniRule"/>
</dbReference>
<dbReference type="EC" id="3.6.1.1" evidence="7"/>
<dbReference type="HAMAP" id="MF_00209">
    <property type="entry name" value="Inorganic_PPase"/>
    <property type="match status" value="1"/>
</dbReference>
<gene>
    <name evidence="7" type="primary">ppa</name>
    <name evidence="8" type="ORF">PSSU_0937</name>
</gene>
<comment type="subcellular location">
    <subcellularLocation>
        <location evidence="7">Cytoplasm</location>
    </subcellularLocation>
</comment>
<keyword evidence="3 7" id="KW-0479">Metal-binding</keyword>
<comment type="function">
    <text evidence="7">Catalyzes the hydrolysis of inorganic pyrophosphate (PPi) forming two phosphate ions.</text>
</comment>
<reference evidence="8 9" key="1">
    <citation type="journal article" date="2017" name="BMC Genomics">
        <title>Comparative genomic and phylogenomic analyses of the Bifidobacteriaceae family.</title>
        <authorList>
            <person name="Lugli G.A."/>
            <person name="Milani C."/>
            <person name="Turroni F."/>
            <person name="Duranti S."/>
            <person name="Mancabelli L."/>
            <person name="Mangifesta M."/>
            <person name="Ferrario C."/>
            <person name="Modesto M."/>
            <person name="Mattarelli P."/>
            <person name="Jiri K."/>
            <person name="van Sinderen D."/>
            <person name="Ventura M."/>
        </authorList>
    </citation>
    <scope>NUCLEOTIDE SEQUENCE [LARGE SCALE GENOMIC DNA]</scope>
    <source>
        <strain evidence="8 9">DSM 24744</strain>
    </source>
</reference>
<proteinExistence type="inferred from homology"/>
<dbReference type="GO" id="GO:0005737">
    <property type="term" value="C:cytoplasm"/>
    <property type="evidence" value="ECO:0007669"/>
    <property type="project" value="UniProtKB-SubCell"/>
</dbReference>
<keyword evidence="9" id="KW-1185">Reference proteome</keyword>
<feature type="binding site" evidence="7">
    <location>
        <position position="18"/>
    </location>
    <ligand>
        <name>substrate</name>
    </ligand>
</feature>
<evidence type="ECO:0000256" key="2">
    <source>
        <dbReference type="ARBA" id="ARBA00022490"/>
    </source>
</evidence>
<feature type="binding site" evidence="7">
    <location>
        <position position="127"/>
    </location>
    <ligand>
        <name>substrate</name>
    </ligand>
</feature>
<feature type="binding site" evidence="7">
    <location>
        <position position="32"/>
    </location>
    <ligand>
        <name>substrate</name>
    </ligand>
</feature>
<evidence type="ECO:0000256" key="1">
    <source>
        <dbReference type="ARBA" id="ARBA00001946"/>
    </source>
</evidence>
<accession>A0A261EWT3</accession>
<dbReference type="AlphaFoldDB" id="A0A261EWT3"/>
<feature type="binding site" evidence="7">
    <location>
        <position position="10"/>
    </location>
    <ligand>
        <name>Mg(2+)</name>
        <dbReference type="ChEBI" id="CHEBI:18420"/>
        <label>2</label>
    </ligand>
</feature>
<comment type="caution">
    <text evidence="8">The sequence shown here is derived from an EMBL/GenBank/DDBJ whole genome shotgun (WGS) entry which is preliminary data.</text>
</comment>
<evidence type="ECO:0000256" key="3">
    <source>
        <dbReference type="ARBA" id="ARBA00022723"/>
    </source>
</evidence>
<name>A0A261EWT3_9BIFI</name>
<evidence type="ECO:0000256" key="7">
    <source>
        <dbReference type="HAMAP-Rule" id="MF_00209"/>
    </source>
</evidence>
<dbReference type="InterPro" id="IPR036649">
    <property type="entry name" value="Pyrophosphatase_sf"/>
</dbReference>
<dbReference type="CDD" id="cd00412">
    <property type="entry name" value="pyrophosphatase"/>
    <property type="match status" value="1"/>
</dbReference>
<evidence type="ECO:0000313" key="8">
    <source>
        <dbReference type="EMBL" id="OZG51314.1"/>
    </source>
</evidence>
<feature type="binding site" evidence="7">
    <location>
        <position position="44"/>
    </location>
    <ligand>
        <name>substrate</name>
    </ligand>
</feature>
<keyword evidence="4 7" id="KW-0378">Hydrolase</keyword>
<protein>
    <recommendedName>
        <fullName evidence="7">Inorganic pyrophosphatase</fullName>
        <ecNumber evidence="7">3.6.1.1</ecNumber>
    </recommendedName>
    <alternativeName>
        <fullName evidence="7">Pyrophosphate phospho-hydrolase</fullName>
        <shortName evidence="7">PPase</shortName>
    </alternativeName>
</protein>
<dbReference type="EMBL" id="MWWQ01000008">
    <property type="protein sequence ID" value="OZG51314.1"/>
    <property type="molecule type" value="Genomic_DNA"/>
</dbReference>
<dbReference type="FunFam" id="3.90.80.10:FF:000003">
    <property type="entry name" value="Inorganic pyrophosphatase"/>
    <property type="match status" value="1"/>
</dbReference>
<dbReference type="SUPFAM" id="SSF50324">
    <property type="entry name" value="Inorganic pyrophosphatase"/>
    <property type="match status" value="1"/>
</dbReference>
<dbReference type="InterPro" id="IPR008162">
    <property type="entry name" value="Pyrophosphatase"/>
</dbReference>
<feature type="binding site" evidence="7">
    <location>
        <position position="59"/>
    </location>
    <ligand>
        <name>Mg(2+)</name>
        <dbReference type="ChEBI" id="CHEBI:18420"/>
        <label>1</label>
    </ligand>
</feature>
<dbReference type="Pfam" id="PF00719">
    <property type="entry name" value="Pyrophosphatase"/>
    <property type="match status" value="1"/>
</dbReference>
<comment type="similarity">
    <text evidence="7">Belongs to the PPase family.</text>
</comment>
<dbReference type="RefSeq" id="WP_094691293.1">
    <property type="nucleotide sequence ID" value="NZ_MWWQ01000008.1"/>
</dbReference>
<sequence length="164" mass="18408">MAETFDVVVEIPRGSRNKYEVDHETGRIRLDRTLFTSMEYPDDYGYIEGTLGEDGDPLDALVMLPISVFPGCVVECRAVGLYHMVDEAGGDDKVLCVPADVRYDNIKDIDDVSEFHKKEIDHFFSQYKALEPGKEVKPGSFWTNAAKAEAEIVAARKRLADSEK</sequence>
<evidence type="ECO:0000313" key="9">
    <source>
        <dbReference type="Proteomes" id="UP000216454"/>
    </source>
</evidence>
<comment type="subunit">
    <text evidence="7">Homohexamer.</text>
</comment>
<feature type="binding site" evidence="7">
    <location>
        <position position="54"/>
    </location>
    <ligand>
        <name>Mg(2+)</name>
        <dbReference type="ChEBI" id="CHEBI:18420"/>
        <label>1</label>
    </ligand>
</feature>
<evidence type="ECO:0000256" key="6">
    <source>
        <dbReference type="ARBA" id="ARBA00047820"/>
    </source>
</evidence>
<feature type="binding site" evidence="7">
    <location>
        <position position="86"/>
    </location>
    <ligand>
        <name>Mg(2+)</name>
        <dbReference type="ChEBI" id="CHEBI:18420"/>
        <label>3</label>
    </ligand>
</feature>
<feature type="binding site" evidence="7">
    <location>
        <position position="59"/>
    </location>
    <ligand>
        <name>Mg(2+)</name>
        <dbReference type="ChEBI" id="CHEBI:18420"/>
        <label>2</label>
    </ligand>
</feature>
<dbReference type="GO" id="GO:0006796">
    <property type="term" value="P:phosphate-containing compound metabolic process"/>
    <property type="evidence" value="ECO:0007669"/>
    <property type="project" value="InterPro"/>
</dbReference>
<evidence type="ECO:0000256" key="5">
    <source>
        <dbReference type="ARBA" id="ARBA00022842"/>
    </source>
</evidence>
<dbReference type="Gene3D" id="3.90.80.10">
    <property type="entry name" value="Inorganic pyrophosphatase"/>
    <property type="match status" value="1"/>
</dbReference>
<feature type="binding site" evidence="7">
    <location>
        <position position="91"/>
    </location>
    <ligand>
        <name>Mg(2+)</name>
        <dbReference type="ChEBI" id="CHEBI:18420"/>
        <label>1</label>
    </ligand>
</feature>
<dbReference type="PANTHER" id="PTHR10286">
    <property type="entry name" value="INORGANIC PYROPHOSPHATASE"/>
    <property type="match status" value="1"/>
</dbReference>
<evidence type="ECO:0000256" key="4">
    <source>
        <dbReference type="ARBA" id="ARBA00022801"/>
    </source>
</evidence>
<dbReference type="PROSITE" id="PS00387">
    <property type="entry name" value="PPASE"/>
    <property type="match status" value="1"/>
</dbReference>
<keyword evidence="5 7" id="KW-0460">Magnesium</keyword>
<dbReference type="Proteomes" id="UP000216454">
    <property type="component" value="Unassembled WGS sequence"/>
</dbReference>
<feature type="active site" description="Proton acceptor" evidence="7">
    <location>
        <position position="91"/>
    </location>
</feature>
<dbReference type="GO" id="GO:0000287">
    <property type="term" value="F:magnesium ion binding"/>
    <property type="evidence" value="ECO:0007669"/>
    <property type="project" value="UniProtKB-UniRule"/>
</dbReference>
<keyword evidence="2 7" id="KW-0963">Cytoplasm</keyword>
<comment type="cofactor">
    <cofactor evidence="1 7">
        <name>Mg(2+)</name>
        <dbReference type="ChEBI" id="CHEBI:18420"/>
    </cofactor>
</comment>
<feature type="binding site" evidence="7">
    <location>
        <position position="91"/>
    </location>
    <ligand>
        <name>Mg(2+)</name>
        <dbReference type="ChEBI" id="CHEBI:18420"/>
        <label>3</label>
    </ligand>
</feature>
<organism evidence="8 9">
    <name type="scientific">Pseudoscardovia suis</name>
    <dbReference type="NCBI Taxonomy" id="987063"/>
    <lineage>
        <taxon>Bacteria</taxon>
        <taxon>Bacillati</taxon>
        <taxon>Actinomycetota</taxon>
        <taxon>Actinomycetes</taxon>
        <taxon>Bifidobacteriales</taxon>
        <taxon>Bifidobacteriaceae</taxon>
        <taxon>Pseudoscardovia</taxon>
    </lineage>
</organism>